<dbReference type="AlphaFoldDB" id="A0A550BS22"/>
<name>A0A550BS22_9AGAR</name>
<keyword evidence="4" id="KW-1185">Reference proteome</keyword>
<accession>A0A550BS22</accession>
<dbReference type="InterPro" id="IPR056884">
    <property type="entry name" value="NPHP3-like_N"/>
</dbReference>
<evidence type="ECO:0000313" key="3">
    <source>
        <dbReference type="EMBL" id="TRM55340.1"/>
    </source>
</evidence>
<dbReference type="InterPro" id="IPR027417">
    <property type="entry name" value="P-loop_NTPase"/>
</dbReference>
<gene>
    <name evidence="3" type="ORF">BD626DRAFT_542938</name>
</gene>
<sequence>MTDPAVSNEQEGETHLYTIHHIPGNDCLPEILKEGLSFPGSQRKITFGRAYRQLYATFTVDGVRKDCKLEETVQLDLTRDDLCIAEKEYRLAHFLASGDAVAVSLDFCDQHSDDPPSLTLQVTVDEAPLPPSMAILSAKWKTLEEHVRRVAKIGAVVAEINPISKAVFAFLNLGLDELAKRRQYAEAVISLVEEMSDAIDIVLRLAASKFKNQEVEQQKARDALMLELYSALSFIHSLSAASSVHRLRTAVNSQVEELRKRLRTCVHNIDSGGIHDMQTAIYRVEIKIDQQNALSQLPVAKDVEAGTTKSCIDGTRTELLRAISEWAFLPGQQRGFILYGAAGKGKSAVAHTTAMQLREAGIGAATPFFAFDRNNRDRVAHQLFPTLAFQLARYNQKYCDSLCNRKLHDLSTLDVADQRKTLVNSLRDDCGTTLPIIFIIDALDECPVSSATGKRSILLQELWKCMRDDSLPPNVRFLVTCRYDDTDIRDYLEHHSDAASIRLMSIDDVAGTEEDIRLYVNYQLANRGLAKLVDEVVTAAQTLFECAAVLCRELTRENDPADATPREHLISQVMKAPGKRLYATYRLILQSHFKNPWTRDLYRRVLTWVLLVQSPQPRGVFLDIAKVLLDNSIGSVLNGLSSLLMGTLGDHALVVRPLHTSFRDFVLDTEASEEFAIVLGPDAHQELADACFRIMTDAERGLRFNICQLPTSFALNEDIDDLVQRVNDNISPALQYSCYAAAGHLNSNPCNIDHNIQHRVTLFLRKKFLFWLEACSCMGMRSVPTTEIRQFHEWTIMLRGSHFFVTCPKFRAESDAERGIPATCHLLCVHETSTASSSTFCATYAGLRGDIIECNGNKGRSNENSVVKFAGGWGI</sequence>
<reference evidence="3 4" key="1">
    <citation type="journal article" date="2019" name="New Phytol.">
        <title>Comparative genomics reveals unique wood-decay strategies and fruiting body development in the Schizophyllaceae.</title>
        <authorList>
            <person name="Almasi E."/>
            <person name="Sahu N."/>
            <person name="Krizsan K."/>
            <person name="Balint B."/>
            <person name="Kovacs G.M."/>
            <person name="Kiss B."/>
            <person name="Cseklye J."/>
            <person name="Drula E."/>
            <person name="Henrissat B."/>
            <person name="Nagy I."/>
            <person name="Chovatia M."/>
            <person name="Adam C."/>
            <person name="LaButti K."/>
            <person name="Lipzen A."/>
            <person name="Riley R."/>
            <person name="Grigoriev I.V."/>
            <person name="Nagy L.G."/>
        </authorList>
    </citation>
    <scope>NUCLEOTIDE SEQUENCE [LARGE SCALE GENOMIC DNA]</scope>
    <source>
        <strain evidence="3 4">NL-1724</strain>
    </source>
</reference>
<dbReference type="EMBL" id="VDMD01000169">
    <property type="protein sequence ID" value="TRM55340.1"/>
    <property type="molecule type" value="Genomic_DNA"/>
</dbReference>
<comment type="caution">
    <text evidence="3">The sequence shown here is derived from an EMBL/GenBank/DDBJ whole genome shotgun (WGS) entry which is preliminary data.</text>
</comment>
<dbReference type="SUPFAM" id="SSF52540">
    <property type="entry name" value="P-loop containing nucleoside triphosphate hydrolases"/>
    <property type="match status" value="1"/>
</dbReference>
<dbReference type="Pfam" id="PF24883">
    <property type="entry name" value="NPHP3_N"/>
    <property type="match status" value="1"/>
</dbReference>
<organism evidence="3 4">
    <name type="scientific">Schizophyllum amplum</name>
    <dbReference type="NCBI Taxonomy" id="97359"/>
    <lineage>
        <taxon>Eukaryota</taxon>
        <taxon>Fungi</taxon>
        <taxon>Dikarya</taxon>
        <taxon>Basidiomycota</taxon>
        <taxon>Agaricomycotina</taxon>
        <taxon>Agaricomycetes</taxon>
        <taxon>Agaricomycetidae</taxon>
        <taxon>Agaricales</taxon>
        <taxon>Schizophyllaceae</taxon>
        <taxon>Schizophyllum</taxon>
    </lineage>
</organism>
<evidence type="ECO:0000313" key="4">
    <source>
        <dbReference type="Proteomes" id="UP000320762"/>
    </source>
</evidence>
<dbReference type="STRING" id="97359.A0A550BS22"/>
<proteinExistence type="predicted"/>
<feature type="domain" description="Nephrocystin 3-like N-terminal" evidence="2">
    <location>
        <begin position="323"/>
        <end position="482"/>
    </location>
</feature>
<dbReference type="Gene3D" id="3.40.50.300">
    <property type="entry name" value="P-loop containing nucleotide triphosphate hydrolases"/>
    <property type="match status" value="1"/>
</dbReference>
<protein>
    <recommendedName>
        <fullName evidence="2">Nephrocystin 3-like N-terminal domain-containing protein</fullName>
    </recommendedName>
</protein>
<dbReference type="Proteomes" id="UP000320762">
    <property type="component" value="Unassembled WGS sequence"/>
</dbReference>
<keyword evidence="1" id="KW-0677">Repeat</keyword>
<evidence type="ECO:0000256" key="1">
    <source>
        <dbReference type="ARBA" id="ARBA00022737"/>
    </source>
</evidence>
<dbReference type="PANTHER" id="PTHR10039:SF17">
    <property type="entry name" value="FUNGAL STAND N-TERMINAL GOODBYE DOMAIN-CONTAINING PROTEIN-RELATED"/>
    <property type="match status" value="1"/>
</dbReference>
<evidence type="ECO:0000259" key="2">
    <source>
        <dbReference type="Pfam" id="PF24883"/>
    </source>
</evidence>
<dbReference type="OrthoDB" id="163438at2759"/>
<dbReference type="PANTHER" id="PTHR10039">
    <property type="entry name" value="AMELOGENIN"/>
    <property type="match status" value="1"/>
</dbReference>